<dbReference type="AlphaFoldDB" id="A0AAV9AWN6"/>
<reference evidence="1" key="2">
    <citation type="submission" date="2023-06" db="EMBL/GenBank/DDBJ databases">
        <authorList>
            <person name="Ma L."/>
            <person name="Liu K.-W."/>
            <person name="Li Z."/>
            <person name="Hsiao Y.-Y."/>
            <person name="Qi Y."/>
            <person name="Fu T."/>
            <person name="Tang G."/>
            <person name="Zhang D."/>
            <person name="Sun W.-H."/>
            <person name="Liu D.-K."/>
            <person name="Li Y."/>
            <person name="Chen G.-Z."/>
            <person name="Liu X.-D."/>
            <person name="Liao X.-Y."/>
            <person name="Jiang Y.-T."/>
            <person name="Yu X."/>
            <person name="Hao Y."/>
            <person name="Huang J."/>
            <person name="Zhao X.-W."/>
            <person name="Ke S."/>
            <person name="Chen Y.-Y."/>
            <person name="Wu W.-L."/>
            <person name="Hsu J.-L."/>
            <person name="Lin Y.-F."/>
            <person name="Huang M.-D."/>
            <person name="Li C.-Y."/>
            <person name="Huang L."/>
            <person name="Wang Z.-W."/>
            <person name="Zhao X."/>
            <person name="Zhong W.-Y."/>
            <person name="Peng D.-H."/>
            <person name="Ahmad S."/>
            <person name="Lan S."/>
            <person name="Zhang J.-S."/>
            <person name="Tsai W.-C."/>
            <person name="Van De Peer Y."/>
            <person name="Liu Z.-J."/>
        </authorList>
    </citation>
    <scope>NUCLEOTIDE SEQUENCE</scope>
    <source>
        <strain evidence="1">SCP</strain>
        <tissue evidence="1">Leaves</tissue>
    </source>
</reference>
<sequence>MVSSMMGFAQSQLLLRNTHQNLIFERDGVASNFNLFMPQRPILRGVSMCMNGSVGYPERSSPNEVKEEIQRCYELIHRLGRGVLYLGSSRMKTDSQHYLQTLELSREIASLLDCTTWTGSGPGLMDAAIKGAMEAQKPVGGFKISKEAGQWTSSNFHPYLPPETYFTCRFFSARKHGLVDAVTRTSPSERTAIVTLPGGVGTLDEVFEILTLIQLRRIGSKHPIPFLLMNYDSFYSKLLAFLEDCEKCGTVFDGEVASLWKVCSGNFEALEYLAEFYNIPERKRDYRIHAKSGL</sequence>
<name>A0AAV9AWN6_ACOGR</name>
<comment type="caution">
    <text evidence="1">The sequence shown here is derived from an EMBL/GenBank/DDBJ whole genome shotgun (WGS) entry which is preliminary data.</text>
</comment>
<keyword evidence="2" id="KW-1185">Reference proteome</keyword>
<proteinExistence type="predicted"/>
<organism evidence="1 2">
    <name type="scientific">Acorus gramineus</name>
    <name type="common">Dwarf sweet flag</name>
    <dbReference type="NCBI Taxonomy" id="55184"/>
    <lineage>
        <taxon>Eukaryota</taxon>
        <taxon>Viridiplantae</taxon>
        <taxon>Streptophyta</taxon>
        <taxon>Embryophyta</taxon>
        <taxon>Tracheophyta</taxon>
        <taxon>Spermatophyta</taxon>
        <taxon>Magnoliopsida</taxon>
        <taxon>Liliopsida</taxon>
        <taxon>Acoraceae</taxon>
        <taxon>Acorus</taxon>
    </lineage>
</organism>
<dbReference type="InterPro" id="IPR031100">
    <property type="entry name" value="LOG_fam"/>
</dbReference>
<dbReference type="Pfam" id="PF03641">
    <property type="entry name" value="Lysine_decarbox"/>
    <property type="match status" value="1"/>
</dbReference>
<gene>
    <name evidence="1" type="ORF">QJS04_geneDACA005247</name>
</gene>
<evidence type="ECO:0000313" key="2">
    <source>
        <dbReference type="Proteomes" id="UP001179952"/>
    </source>
</evidence>
<dbReference type="Proteomes" id="UP001179952">
    <property type="component" value="Unassembled WGS sequence"/>
</dbReference>
<dbReference type="PANTHER" id="PTHR31208">
    <property type="entry name" value="EXPRESSED PROTEIN"/>
    <property type="match status" value="1"/>
</dbReference>
<dbReference type="PANTHER" id="PTHR31208:SF11">
    <property type="entry name" value="CYTOKININ RIBOSIDE 5'-MONOPHOSPHATE PHOSPHORIBOHYDROLASE"/>
    <property type="match status" value="1"/>
</dbReference>
<accession>A0AAV9AWN6</accession>
<dbReference type="SUPFAM" id="SSF102405">
    <property type="entry name" value="MCP/YpsA-like"/>
    <property type="match status" value="1"/>
</dbReference>
<protein>
    <recommendedName>
        <fullName evidence="3">Cytokinin riboside 5'-monophosphate phosphoribohydrolase</fullName>
    </recommendedName>
</protein>
<reference evidence="1" key="1">
    <citation type="journal article" date="2023" name="Nat. Commun.">
        <title>Diploid and tetraploid genomes of Acorus and the evolution of monocots.</title>
        <authorList>
            <person name="Ma L."/>
            <person name="Liu K.W."/>
            <person name="Li Z."/>
            <person name="Hsiao Y.Y."/>
            <person name="Qi Y."/>
            <person name="Fu T."/>
            <person name="Tang G.D."/>
            <person name="Zhang D."/>
            <person name="Sun W.H."/>
            <person name="Liu D.K."/>
            <person name="Li Y."/>
            <person name="Chen G.Z."/>
            <person name="Liu X.D."/>
            <person name="Liao X.Y."/>
            <person name="Jiang Y.T."/>
            <person name="Yu X."/>
            <person name="Hao Y."/>
            <person name="Huang J."/>
            <person name="Zhao X.W."/>
            <person name="Ke S."/>
            <person name="Chen Y.Y."/>
            <person name="Wu W.L."/>
            <person name="Hsu J.L."/>
            <person name="Lin Y.F."/>
            <person name="Huang M.D."/>
            <person name="Li C.Y."/>
            <person name="Huang L."/>
            <person name="Wang Z.W."/>
            <person name="Zhao X."/>
            <person name="Zhong W.Y."/>
            <person name="Peng D.H."/>
            <person name="Ahmad S."/>
            <person name="Lan S."/>
            <person name="Zhang J.S."/>
            <person name="Tsai W.C."/>
            <person name="Van de Peer Y."/>
            <person name="Liu Z.J."/>
        </authorList>
    </citation>
    <scope>NUCLEOTIDE SEQUENCE</scope>
    <source>
        <strain evidence="1">SCP</strain>
    </source>
</reference>
<evidence type="ECO:0000313" key="1">
    <source>
        <dbReference type="EMBL" id="KAK1268493.1"/>
    </source>
</evidence>
<dbReference type="EMBL" id="JAUJYN010000006">
    <property type="protein sequence ID" value="KAK1268493.1"/>
    <property type="molecule type" value="Genomic_DNA"/>
</dbReference>
<dbReference type="Gene3D" id="3.40.50.450">
    <property type="match status" value="1"/>
</dbReference>
<evidence type="ECO:0008006" key="3">
    <source>
        <dbReference type="Google" id="ProtNLM"/>
    </source>
</evidence>